<organism evidence="16 17">
    <name type="scientific">Paenibacillus residui</name>
    <dbReference type="NCBI Taxonomy" id="629724"/>
    <lineage>
        <taxon>Bacteria</taxon>
        <taxon>Bacillati</taxon>
        <taxon>Bacillota</taxon>
        <taxon>Bacilli</taxon>
        <taxon>Bacillales</taxon>
        <taxon>Paenibacillaceae</taxon>
        <taxon>Paenibacillus</taxon>
    </lineage>
</organism>
<evidence type="ECO:0000256" key="7">
    <source>
        <dbReference type="ARBA" id="ARBA00008853"/>
    </source>
</evidence>
<comment type="caution">
    <text evidence="16">The sequence shown here is derived from an EMBL/GenBank/DDBJ whole genome shotgun (WGS) entry which is preliminary data.</text>
</comment>
<feature type="domain" description="SMP-30/Gluconolactonase/LRE-like region" evidence="15">
    <location>
        <begin position="11"/>
        <end position="254"/>
    </location>
</feature>
<keyword evidence="12 16" id="KW-0378">Hydrolase</keyword>
<dbReference type="InterPro" id="IPR013658">
    <property type="entry name" value="SGL"/>
</dbReference>
<reference evidence="17" key="1">
    <citation type="journal article" date="2019" name="Int. J. Syst. Evol. Microbiol.">
        <title>The Global Catalogue of Microorganisms (GCM) 10K type strain sequencing project: providing services to taxonomists for standard genome sequencing and annotation.</title>
        <authorList>
            <consortium name="The Broad Institute Genomics Platform"/>
            <consortium name="The Broad Institute Genome Sequencing Center for Infectious Disease"/>
            <person name="Wu L."/>
            <person name="Ma J."/>
        </authorList>
    </citation>
    <scope>NUCLEOTIDE SEQUENCE [LARGE SCALE GENOMIC DNA]</scope>
    <source>
        <strain evidence="17">CCUG 57263</strain>
    </source>
</reference>
<evidence type="ECO:0000256" key="13">
    <source>
        <dbReference type="ARBA" id="ARBA00022837"/>
    </source>
</evidence>
<accession>A0ABW3DFK7</accession>
<keyword evidence="11" id="KW-0479">Metal-binding</keyword>
<proteinExistence type="inferred from homology"/>
<keyword evidence="13" id="KW-0106">Calcium</keyword>
<gene>
    <name evidence="16" type="ORF">ACFQ03_24430</name>
</gene>
<comment type="cofactor">
    <cofactor evidence="2">
        <name>Ca(2+)</name>
        <dbReference type="ChEBI" id="CHEBI:29108"/>
    </cofactor>
</comment>
<dbReference type="InterPro" id="IPR005511">
    <property type="entry name" value="SMP-30"/>
</dbReference>
<comment type="catalytic activity">
    <reaction evidence="1">
        <text>D-glucono-1,5-lactone + H2O = D-gluconate + H(+)</text>
        <dbReference type="Rhea" id="RHEA:10440"/>
        <dbReference type="ChEBI" id="CHEBI:15377"/>
        <dbReference type="ChEBI" id="CHEBI:15378"/>
        <dbReference type="ChEBI" id="CHEBI:16217"/>
        <dbReference type="ChEBI" id="CHEBI:18391"/>
        <dbReference type="EC" id="3.1.1.17"/>
    </reaction>
</comment>
<evidence type="ECO:0000256" key="2">
    <source>
        <dbReference type="ARBA" id="ARBA00001913"/>
    </source>
</evidence>
<evidence type="ECO:0000256" key="3">
    <source>
        <dbReference type="ARBA" id="ARBA00001936"/>
    </source>
</evidence>
<evidence type="ECO:0000256" key="14">
    <source>
        <dbReference type="ARBA" id="ARBA00032464"/>
    </source>
</evidence>
<dbReference type="Gene3D" id="2.120.10.30">
    <property type="entry name" value="TolB, C-terminal domain"/>
    <property type="match status" value="1"/>
</dbReference>
<evidence type="ECO:0000256" key="8">
    <source>
        <dbReference type="ARBA" id="ARBA00013227"/>
    </source>
</evidence>
<evidence type="ECO:0000256" key="11">
    <source>
        <dbReference type="ARBA" id="ARBA00022723"/>
    </source>
</evidence>
<dbReference type="InterPro" id="IPR008367">
    <property type="entry name" value="Regucalcin"/>
</dbReference>
<dbReference type="PRINTS" id="PR01790">
    <property type="entry name" value="SMP30FAMILY"/>
</dbReference>
<protein>
    <recommendedName>
        <fullName evidence="9">Regucalcin</fullName>
        <ecNumber evidence="8">3.1.1.17</ecNumber>
    </recommendedName>
    <alternativeName>
        <fullName evidence="14">Gluconolactonase</fullName>
    </alternativeName>
</protein>
<dbReference type="PRINTS" id="PR01791">
    <property type="entry name" value="REGUCALCIN"/>
</dbReference>
<evidence type="ECO:0000256" key="4">
    <source>
        <dbReference type="ARBA" id="ARBA00001946"/>
    </source>
</evidence>
<comment type="cofactor">
    <cofactor evidence="4">
        <name>Mg(2+)</name>
        <dbReference type="ChEBI" id="CHEBI:18420"/>
    </cofactor>
</comment>
<dbReference type="EMBL" id="JBHTIU010000106">
    <property type="protein sequence ID" value="MFD0872273.1"/>
    <property type="molecule type" value="Genomic_DNA"/>
</dbReference>
<dbReference type="SUPFAM" id="SSF63829">
    <property type="entry name" value="Calcium-dependent phosphotriesterase"/>
    <property type="match status" value="1"/>
</dbReference>
<dbReference type="EC" id="3.1.1.17" evidence="8"/>
<sequence length="288" mass="31641">METIAGIQAVLGEGPTWDGQREVLYMVDIIGQTIYEYDPHRETIHKTALNQMIGALVPRQAGGLLLALQHGFHTYDPDSGKLTAIHDPEQHLPGNRFNDGKCDPAGRFWAGTMSLTGESFQGALYRLDEDWNVSRMVESVSCSNGLAWSPDGGTFYYIDTPTREVAAFDYEAATGAISSRRVVIRLEQDQGLPDGMTIDEEGMLWIAHWGGARVSRWDPGSGRQLGQIELPVPLVTSCTFGGPNLDELYITSARVGMSEQELEEYPLAGSLFRTKPGVKGMRTIAFQG</sequence>
<dbReference type="Proteomes" id="UP001597120">
    <property type="component" value="Unassembled WGS sequence"/>
</dbReference>
<comment type="cofactor">
    <cofactor evidence="3">
        <name>Mn(2+)</name>
        <dbReference type="ChEBI" id="CHEBI:29035"/>
    </cofactor>
</comment>
<evidence type="ECO:0000256" key="10">
    <source>
        <dbReference type="ARBA" id="ARBA00022490"/>
    </source>
</evidence>
<dbReference type="Pfam" id="PF08450">
    <property type="entry name" value="SGL"/>
    <property type="match status" value="1"/>
</dbReference>
<evidence type="ECO:0000313" key="17">
    <source>
        <dbReference type="Proteomes" id="UP001597120"/>
    </source>
</evidence>
<evidence type="ECO:0000256" key="5">
    <source>
        <dbReference type="ARBA" id="ARBA00001947"/>
    </source>
</evidence>
<name>A0ABW3DFK7_9BACL</name>
<dbReference type="RefSeq" id="WP_144933511.1">
    <property type="nucleotide sequence ID" value="NZ_JBHTIU010000106.1"/>
</dbReference>
<comment type="similarity">
    <text evidence="7">Belongs to the SMP-30/CGR1 family.</text>
</comment>
<dbReference type="GO" id="GO:0016787">
    <property type="term" value="F:hydrolase activity"/>
    <property type="evidence" value="ECO:0007669"/>
    <property type="project" value="UniProtKB-KW"/>
</dbReference>
<keyword evidence="10" id="KW-0963">Cytoplasm</keyword>
<keyword evidence="17" id="KW-1185">Reference proteome</keyword>
<comment type="cofactor">
    <cofactor evidence="5">
        <name>Zn(2+)</name>
        <dbReference type="ChEBI" id="CHEBI:29105"/>
    </cofactor>
</comment>
<evidence type="ECO:0000256" key="12">
    <source>
        <dbReference type="ARBA" id="ARBA00022801"/>
    </source>
</evidence>
<evidence type="ECO:0000256" key="6">
    <source>
        <dbReference type="ARBA" id="ARBA00004496"/>
    </source>
</evidence>
<evidence type="ECO:0000256" key="9">
    <source>
        <dbReference type="ARBA" id="ARBA00016808"/>
    </source>
</evidence>
<evidence type="ECO:0000313" key="16">
    <source>
        <dbReference type="EMBL" id="MFD0872273.1"/>
    </source>
</evidence>
<evidence type="ECO:0000259" key="15">
    <source>
        <dbReference type="Pfam" id="PF08450"/>
    </source>
</evidence>
<comment type="subcellular location">
    <subcellularLocation>
        <location evidence="6">Cytoplasm</location>
    </subcellularLocation>
</comment>
<dbReference type="InterPro" id="IPR011042">
    <property type="entry name" value="6-blade_b-propeller_TolB-like"/>
</dbReference>
<dbReference type="PANTHER" id="PTHR10907:SF47">
    <property type="entry name" value="REGUCALCIN"/>
    <property type="match status" value="1"/>
</dbReference>
<dbReference type="PANTHER" id="PTHR10907">
    <property type="entry name" value="REGUCALCIN"/>
    <property type="match status" value="1"/>
</dbReference>
<evidence type="ECO:0000256" key="1">
    <source>
        <dbReference type="ARBA" id="ARBA00001589"/>
    </source>
</evidence>